<dbReference type="PANTHER" id="PTHR22916:SF3">
    <property type="entry name" value="UDP-GLCNAC:BETAGAL BETA-1,3-N-ACETYLGLUCOSAMINYLTRANSFERASE-LIKE PROTEIN 1"/>
    <property type="match status" value="1"/>
</dbReference>
<dbReference type="Gene3D" id="3.90.550.10">
    <property type="entry name" value="Spore Coat Polysaccharide Biosynthesis Protein SpsA, Chain A"/>
    <property type="match status" value="1"/>
</dbReference>
<dbReference type="InterPro" id="IPR029044">
    <property type="entry name" value="Nucleotide-diphossugar_trans"/>
</dbReference>
<evidence type="ECO:0000313" key="4">
    <source>
        <dbReference type="Proteomes" id="UP001595384"/>
    </source>
</evidence>
<reference evidence="4" key="1">
    <citation type="journal article" date="2019" name="Int. J. Syst. Evol. Microbiol.">
        <title>The Global Catalogue of Microorganisms (GCM) 10K type strain sequencing project: providing services to taxonomists for standard genome sequencing and annotation.</title>
        <authorList>
            <consortium name="The Broad Institute Genomics Platform"/>
            <consortium name="The Broad Institute Genome Sequencing Center for Infectious Disease"/>
            <person name="Wu L."/>
            <person name="Ma J."/>
        </authorList>
    </citation>
    <scope>NUCLEOTIDE SEQUENCE [LARGE SCALE GENOMIC DNA]</scope>
    <source>
        <strain evidence="4">KCTC 62784</strain>
    </source>
</reference>
<dbReference type="EMBL" id="JBHRSE010000089">
    <property type="protein sequence ID" value="MFC3024824.1"/>
    <property type="molecule type" value="Genomic_DNA"/>
</dbReference>
<keyword evidence="1" id="KW-1133">Transmembrane helix</keyword>
<proteinExistence type="predicted"/>
<feature type="domain" description="Glycosyltransferase 2-like" evidence="2">
    <location>
        <begin position="6"/>
        <end position="134"/>
    </location>
</feature>
<dbReference type="Pfam" id="PF00535">
    <property type="entry name" value="Glycos_transf_2"/>
    <property type="match status" value="1"/>
</dbReference>
<dbReference type="RefSeq" id="WP_123015146.1">
    <property type="nucleotide sequence ID" value="NZ_AP024911.1"/>
</dbReference>
<keyword evidence="1" id="KW-0812">Transmembrane</keyword>
<accession>A0ABV7CCB6</accession>
<dbReference type="SUPFAM" id="SSF53448">
    <property type="entry name" value="Nucleotide-diphospho-sugar transferases"/>
    <property type="match status" value="1"/>
</dbReference>
<evidence type="ECO:0000256" key="1">
    <source>
        <dbReference type="SAM" id="Phobius"/>
    </source>
</evidence>
<sequence>MASLVSIITPTHNSEKFIEETIRSVLEQTYIYWELIIIDDCSHDSSFDIIKRYSDLDERIKVFQLDKNSGAAVARNLGIEKANGRFISFLDSDDLWAKDKLASQVEFMLKNNKDFSFSAYYLIDEQGKEIGLVNVPKYVKYRDILKTCSIGCLTVMYDTKKLGKVYMPLIRKRQDFGLWLKILKDINYAYDFGKVKSYYRVRADSISANKKSAAYYQWKIYRNVENMGMISSLFYFFNYAFFGILKSKLPKVYDFYLKFK</sequence>
<name>A0ABV7CCB6_9VIBR</name>
<feature type="transmembrane region" description="Helical" evidence="1">
    <location>
        <begin position="227"/>
        <end position="245"/>
    </location>
</feature>
<keyword evidence="1" id="KW-0472">Membrane</keyword>
<dbReference type="PANTHER" id="PTHR22916">
    <property type="entry name" value="GLYCOSYLTRANSFERASE"/>
    <property type="match status" value="1"/>
</dbReference>
<evidence type="ECO:0000259" key="2">
    <source>
        <dbReference type="Pfam" id="PF00535"/>
    </source>
</evidence>
<evidence type="ECO:0000313" key="3">
    <source>
        <dbReference type="EMBL" id="MFC3024824.1"/>
    </source>
</evidence>
<gene>
    <name evidence="3" type="ORF">ACFODT_13460</name>
</gene>
<keyword evidence="4" id="KW-1185">Reference proteome</keyword>
<comment type="caution">
    <text evidence="3">The sequence shown here is derived from an EMBL/GenBank/DDBJ whole genome shotgun (WGS) entry which is preliminary data.</text>
</comment>
<dbReference type="CDD" id="cd00761">
    <property type="entry name" value="Glyco_tranf_GTA_type"/>
    <property type="match status" value="1"/>
</dbReference>
<dbReference type="Proteomes" id="UP001595384">
    <property type="component" value="Unassembled WGS sequence"/>
</dbReference>
<protein>
    <submittedName>
        <fullName evidence="3">Glycosyltransferase family 2 protein</fullName>
    </submittedName>
</protein>
<organism evidence="3 4">
    <name type="scientific">Vibrio zhugei</name>
    <dbReference type="NCBI Taxonomy" id="2479546"/>
    <lineage>
        <taxon>Bacteria</taxon>
        <taxon>Pseudomonadati</taxon>
        <taxon>Pseudomonadota</taxon>
        <taxon>Gammaproteobacteria</taxon>
        <taxon>Vibrionales</taxon>
        <taxon>Vibrionaceae</taxon>
        <taxon>Vibrio</taxon>
    </lineage>
</organism>
<dbReference type="InterPro" id="IPR001173">
    <property type="entry name" value="Glyco_trans_2-like"/>
</dbReference>